<dbReference type="Gene3D" id="3.40.50.300">
    <property type="entry name" value="P-loop containing nucleotide triphosphate hydrolases"/>
    <property type="match status" value="1"/>
</dbReference>
<keyword evidence="2" id="KW-0378">Hydrolase</keyword>
<proteinExistence type="predicted"/>
<keyword evidence="2" id="KW-0347">Helicase</keyword>
<comment type="caution">
    <text evidence="2">The sequence shown here is derived from an EMBL/GenBank/DDBJ whole genome shotgun (WGS) entry which is preliminary data.</text>
</comment>
<organism evidence="2 3">
    <name type="scientific">Zobellia amurskyensis</name>
    <dbReference type="NCBI Taxonomy" id="248905"/>
    <lineage>
        <taxon>Bacteria</taxon>
        <taxon>Pseudomonadati</taxon>
        <taxon>Bacteroidota</taxon>
        <taxon>Flavobacteriia</taxon>
        <taxon>Flavobacteriales</taxon>
        <taxon>Flavobacteriaceae</taxon>
        <taxon>Zobellia</taxon>
    </lineage>
</organism>
<evidence type="ECO:0000313" key="2">
    <source>
        <dbReference type="EMBL" id="MUH34789.1"/>
    </source>
</evidence>
<protein>
    <submittedName>
        <fullName evidence="2">Helicase</fullName>
    </submittedName>
</protein>
<gene>
    <name evidence="2" type="ORF">D9O36_02945</name>
</gene>
<dbReference type="OrthoDB" id="608366at2"/>
<dbReference type="AlphaFoldDB" id="A0A7X3D055"/>
<reference evidence="2 3" key="1">
    <citation type="journal article" date="2019" name="Mar. Drugs">
        <title>Comparative Genomics and CAZyme Genome Repertoires of Marine Zobellia amurskyensis KMM 3526(T) and Zobellia laminariae KMM 3676(T).</title>
        <authorList>
            <person name="Chernysheva N."/>
            <person name="Bystritskaya E."/>
            <person name="Stenkova A."/>
            <person name="Golovkin I."/>
            <person name="Nedashkovskaya O."/>
            <person name="Isaeva M."/>
        </authorList>
    </citation>
    <scope>NUCLEOTIDE SEQUENCE [LARGE SCALE GENOMIC DNA]</scope>
    <source>
        <strain evidence="2 3">KMM 3526</strain>
    </source>
</reference>
<keyword evidence="3" id="KW-1185">Reference proteome</keyword>
<evidence type="ECO:0000259" key="1">
    <source>
        <dbReference type="Pfam" id="PF19263"/>
    </source>
</evidence>
<sequence length="401" mass="47200">MNNSKYLRIGTEYFKLSDVPLYSGDTYKTLLKWKKSEIITDEGKDFLKSIEKYDGFCLIPSNTDYQQSIKDFYNKYEKLEHDFECGNFTETEGFLRHIFGEQYELGLDYLTILWRYPTQILPILCLVSEDRKTGKTTFLNWLKLIFQGNMTINKNEDFRSRFNSDWASKLIVSVDEVLLDKKEDSERIKNLSTAVTYKTESKGIDKVESYFFGKFILCSNNEDNFIQVDQHEIRYWVIKVESIPDSNENPNLMEILKAELPQIMYYLNSREIMSPRLTRMWFTKDQIYTPALDKLVSGNKTYVNREIEEILIDDFVKFEVDELKYSLNDLVEKLSNNNIRVSAFKVSAVLKNQFGLKSKNGSYGKYYLSLIPSNNSFVVNETKHKGRYYTFLKVNYLKSSD</sequence>
<feature type="domain" description="NrS-1 polymerase-like helicase" evidence="1">
    <location>
        <begin position="126"/>
        <end position="229"/>
    </location>
</feature>
<dbReference type="GO" id="GO:0004386">
    <property type="term" value="F:helicase activity"/>
    <property type="evidence" value="ECO:0007669"/>
    <property type="project" value="UniProtKB-KW"/>
</dbReference>
<dbReference type="InterPro" id="IPR045455">
    <property type="entry name" value="NrS-1_pol-like_helicase"/>
</dbReference>
<dbReference type="InterPro" id="IPR027417">
    <property type="entry name" value="P-loop_NTPase"/>
</dbReference>
<dbReference type="Proteomes" id="UP000540519">
    <property type="component" value="Unassembled WGS sequence"/>
</dbReference>
<evidence type="ECO:0000313" key="3">
    <source>
        <dbReference type="Proteomes" id="UP000540519"/>
    </source>
</evidence>
<dbReference type="Pfam" id="PF19263">
    <property type="entry name" value="DUF5906"/>
    <property type="match status" value="1"/>
</dbReference>
<accession>A0A7X3D055</accession>
<keyword evidence="2" id="KW-0067">ATP-binding</keyword>
<dbReference type="RefSeq" id="WP_155598778.1">
    <property type="nucleotide sequence ID" value="NZ_RCNR01000004.1"/>
</dbReference>
<name>A0A7X3D055_9FLAO</name>
<dbReference type="EMBL" id="RCNR01000004">
    <property type="protein sequence ID" value="MUH34789.1"/>
    <property type="molecule type" value="Genomic_DNA"/>
</dbReference>
<keyword evidence="2" id="KW-0547">Nucleotide-binding</keyword>